<evidence type="ECO:0000256" key="2">
    <source>
        <dbReference type="ARBA" id="ARBA00023002"/>
    </source>
</evidence>
<dbReference type="Pfam" id="PF13561">
    <property type="entry name" value="adh_short_C2"/>
    <property type="match status" value="1"/>
</dbReference>
<protein>
    <submittedName>
        <fullName evidence="3">Short-chain dehydrogenase/reductase (SDR) family protein</fullName>
    </submittedName>
</protein>
<dbReference type="PRINTS" id="PR00080">
    <property type="entry name" value="SDRFAMILY"/>
</dbReference>
<comment type="similarity">
    <text evidence="1">Belongs to the short-chain dehydrogenases/reductases (SDR) family.</text>
</comment>
<dbReference type="GeneID" id="4839820"/>
<gene>
    <name evidence="3" type="primary">SPS22</name>
    <name evidence="3" type="ORF">PICST_65964</name>
</gene>
<organism evidence="3 4">
    <name type="scientific">Scheffersomyces stipitis (strain ATCC 58785 / CBS 6054 / NBRC 10063 / NRRL Y-11545)</name>
    <name type="common">Yeast</name>
    <name type="synonym">Pichia stipitis</name>
    <dbReference type="NCBI Taxonomy" id="322104"/>
    <lineage>
        <taxon>Eukaryota</taxon>
        <taxon>Fungi</taxon>
        <taxon>Dikarya</taxon>
        <taxon>Ascomycota</taxon>
        <taxon>Saccharomycotina</taxon>
        <taxon>Pichiomycetes</taxon>
        <taxon>Debaryomycetaceae</taxon>
        <taxon>Scheffersomyces</taxon>
    </lineage>
</organism>
<dbReference type="NCBIfam" id="NF009385">
    <property type="entry name" value="PRK12744.1"/>
    <property type="match status" value="1"/>
</dbReference>
<dbReference type="SUPFAM" id="SSF51735">
    <property type="entry name" value="NAD(P)-binding Rossmann-fold domains"/>
    <property type="match status" value="1"/>
</dbReference>
<name>A3LXZ8_PICST</name>
<dbReference type="PANTHER" id="PTHR48107:SF7">
    <property type="entry name" value="RE15974P"/>
    <property type="match status" value="1"/>
</dbReference>
<dbReference type="AlphaFoldDB" id="A3LXZ8"/>
<keyword evidence="4" id="KW-1185">Reference proteome</keyword>
<dbReference type="OMA" id="AKAAYFF"/>
<evidence type="ECO:0000256" key="1">
    <source>
        <dbReference type="ARBA" id="ARBA00006484"/>
    </source>
</evidence>
<dbReference type="InterPro" id="IPR036291">
    <property type="entry name" value="NAD(P)-bd_dom_sf"/>
</dbReference>
<dbReference type="STRING" id="322104.A3LXZ8"/>
<dbReference type="GO" id="GO:0016614">
    <property type="term" value="F:oxidoreductase activity, acting on CH-OH group of donors"/>
    <property type="evidence" value="ECO:0007669"/>
    <property type="project" value="UniProtKB-ARBA"/>
</dbReference>
<dbReference type="Gene3D" id="3.40.50.720">
    <property type="entry name" value="NAD(P)-binding Rossmann-like Domain"/>
    <property type="match status" value="1"/>
</dbReference>
<dbReference type="eggNOG" id="KOG0725">
    <property type="taxonomic scope" value="Eukaryota"/>
</dbReference>
<dbReference type="RefSeq" id="XP_001385577.1">
    <property type="nucleotide sequence ID" value="XM_001385540.1"/>
</dbReference>
<dbReference type="PRINTS" id="PR00081">
    <property type="entry name" value="GDHRDH"/>
</dbReference>
<keyword evidence="2" id="KW-0560">Oxidoreductase</keyword>
<dbReference type="HOGENOM" id="CLU_010194_1_3_1"/>
<reference evidence="3 4" key="1">
    <citation type="journal article" date="2007" name="Nat. Biotechnol.">
        <title>Genome sequence of the lignocellulose-bioconverting and xylose-fermenting yeast Pichia stipitis.</title>
        <authorList>
            <person name="Jeffries T.W."/>
            <person name="Grigoriev I.V."/>
            <person name="Grimwood J."/>
            <person name="Laplaza J.M."/>
            <person name="Aerts A."/>
            <person name="Salamov A."/>
            <person name="Schmutz J."/>
            <person name="Lindquist E."/>
            <person name="Dehal P."/>
            <person name="Shapiro H."/>
            <person name="Jin Y.S."/>
            <person name="Passoth V."/>
            <person name="Richardson P.M."/>
        </authorList>
    </citation>
    <scope>NUCLEOTIDE SEQUENCE [LARGE SCALE GENOMIC DNA]</scope>
    <source>
        <strain evidence="4">ATCC 58785 / CBS 6054 / NBRC 10063 / NRRL Y-11545</strain>
    </source>
</reference>
<dbReference type="PANTHER" id="PTHR48107">
    <property type="entry name" value="NADPH-DEPENDENT ALDEHYDE REDUCTASE-LIKE PROTEIN, CHLOROPLASTIC-RELATED"/>
    <property type="match status" value="1"/>
</dbReference>
<dbReference type="OrthoDB" id="47007at2759"/>
<accession>A3LXZ8</accession>
<evidence type="ECO:0000313" key="4">
    <source>
        <dbReference type="Proteomes" id="UP000002258"/>
    </source>
</evidence>
<dbReference type="KEGG" id="pic:PICST_65964"/>
<proteinExistence type="inferred from homology"/>
<dbReference type="Proteomes" id="UP000002258">
    <property type="component" value="Chromosome 6"/>
</dbReference>
<dbReference type="EMBL" id="CP000500">
    <property type="protein sequence ID" value="ABN67548.1"/>
    <property type="molecule type" value="Genomic_DNA"/>
</dbReference>
<sequence>MAGNFKSEKDISGKVAVITGGTTNLGGETAKELASLGVNLFLHYRSSSEVAKKFQEELKAKYPKLQIEIYQAPLKAAADLTKLFEAAKKAFPQGIDIAINNIGKVVKKPLVEVTEEEFDELDLVNHKVAFFFLKEAALNLNNNGRIVTIVTSLLAAYTPFYSPYQGTKAPVEFYTKALSKELGEKGITVNNVAPGPMDTSFLHTSETPEAVQYLASVGLNGRLTELPDIVPIVRFLVSEGAWITGQTIFASGGFTAR</sequence>
<evidence type="ECO:0000313" key="3">
    <source>
        <dbReference type="EMBL" id="ABN67548.1"/>
    </source>
</evidence>
<dbReference type="InterPro" id="IPR002347">
    <property type="entry name" value="SDR_fam"/>
</dbReference>
<dbReference type="InParanoid" id="A3LXZ8"/>